<dbReference type="Proteomes" id="UP000230233">
    <property type="component" value="Chromosome V"/>
</dbReference>
<feature type="chain" id="PRO_5013909023" description="Receptor L-domain domain-containing protein" evidence="1">
    <location>
        <begin position="16"/>
        <end position="134"/>
    </location>
</feature>
<dbReference type="InterPro" id="IPR036941">
    <property type="entry name" value="Rcpt_L-dom_sf"/>
</dbReference>
<dbReference type="AlphaFoldDB" id="A0A2G5TDZ5"/>
<evidence type="ECO:0000313" key="4">
    <source>
        <dbReference type="Proteomes" id="UP000230233"/>
    </source>
</evidence>
<gene>
    <name evidence="3" type="primary">Cnig_chr_V.g18390</name>
    <name evidence="3" type="ORF">B9Z55_018390</name>
</gene>
<keyword evidence="4" id="KW-1185">Reference proteome</keyword>
<dbReference type="InterPro" id="IPR053079">
    <property type="entry name" value="SPS2_domain"/>
</dbReference>
<dbReference type="Gene3D" id="3.80.20.20">
    <property type="entry name" value="Receptor L-domain"/>
    <property type="match status" value="1"/>
</dbReference>
<feature type="domain" description="Receptor L-domain" evidence="2">
    <location>
        <begin position="47"/>
        <end position="132"/>
    </location>
</feature>
<dbReference type="OrthoDB" id="5871521at2759"/>
<dbReference type="PANTHER" id="PTHR21662">
    <property type="entry name" value="RECEPTOR PROTEIN-TYROSINE KINASE"/>
    <property type="match status" value="1"/>
</dbReference>
<evidence type="ECO:0000313" key="3">
    <source>
        <dbReference type="EMBL" id="PIC25469.1"/>
    </source>
</evidence>
<dbReference type="SUPFAM" id="SSF52058">
    <property type="entry name" value="L domain-like"/>
    <property type="match status" value="1"/>
</dbReference>
<evidence type="ECO:0000256" key="1">
    <source>
        <dbReference type="SAM" id="SignalP"/>
    </source>
</evidence>
<proteinExistence type="predicted"/>
<comment type="caution">
    <text evidence="3">The sequence shown here is derived from an EMBL/GenBank/DDBJ whole genome shotgun (WGS) entry which is preliminary data.</text>
</comment>
<protein>
    <recommendedName>
        <fullName evidence="2">Receptor L-domain domain-containing protein</fullName>
    </recommendedName>
</protein>
<evidence type="ECO:0000259" key="2">
    <source>
        <dbReference type="Pfam" id="PF01030"/>
    </source>
</evidence>
<dbReference type="PANTHER" id="PTHR21662:SF59">
    <property type="entry name" value="RECEPTOR PROTEIN-TYROSINE KINASE"/>
    <property type="match status" value="1"/>
</dbReference>
<name>A0A2G5TDZ5_9PELO</name>
<dbReference type="InterPro" id="IPR000494">
    <property type="entry name" value="Rcpt_L-dom"/>
</dbReference>
<feature type="signal peptide" evidence="1">
    <location>
        <begin position="1"/>
        <end position="15"/>
    </location>
</feature>
<reference evidence="4" key="1">
    <citation type="submission" date="2017-10" db="EMBL/GenBank/DDBJ databases">
        <title>Rapid genome shrinkage in a self-fertile nematode reveals novel sperm competition proteins.</title>
        <authorList>
            <person name="Yin D."/>
            <person name="Schwarz E.M."/>
            <person name="Thomas C.G."/>
            <person name="Felde R.L."/>
            <person name="Korf I.F."/>
            <person name="Cutter A.D."/>
            <person name="Schartner C.M."/>
            <person name="Ralston E.J."/>
            <person name="Meyer B.J."/>
            <person name="Haag E.S."/>
        </authorList>
    </citation>
    <scope>NUCLEOTIDE SEQUENCE [LARGE SCALE GENOMIC DNA]</scope>
    <source>
        <strain evidence="4">JU1422</strain>
    </source>
</reference>
<dbReference type="EMBL" id="PDUG01000005">
    <property type="protein sequence ID" value="PIC25469.1"/>
    <property type="molecule type" value="Genomic_DNA"/>
</dbReference>
<accession>A0A2G5TDZ5</accession>
<sequence>MRLILIFSIFYSLQCSDEFWFQRKCEPSCIFQQGSLDSKTLNSFPKNCSSICADLVIDAESNLTEAELIPVFRNVKTIFGTILISYTNLTSLKFLAGLESLKCDEIPSHPDFSHPKNGLKLYDNFEMTEIGMLN</sequence>
<dbReference type="Pfam" id="PF01030">
    <property type="entry name" value="Recep_L_domain"/>
    <property type="match status" value="1"/>
</dbReference>
<organism evidence="3 4">
    <name type="scientific">Caenorhabditis nigoni</name>
    <dbReference type="NCBI Taxonomy" id="1611254"/>
    <lineage>
        <taxon>Eukaryota</taxon>
        <taxon>Metazoa</taxon>
        <taxon>Ecdysozoa</taxon>
        <taxon>Nematoda</taxon>
        <taxon>Chromadorea</taxon>
        <taxon>Rhabditida</taxon>
        <taxon>Rhabditina</taxon>
        <taxon>Rhabditomorpha</taxon>
        <taxon>Rhabditoidea</taxon>
        <taxon>Rhabditidae</taxon>
        <taxon>Peloderinae</taxon>
        <taxon>Caenorhabditis</taxon>
    </lineage>
</organism>
<keyword evidence="1" id="KW-0732">Signal</keyword>